<feature type="domain" description="DUF403" evidence="1">
    <location>
        <begin position="1"/>
        <end position="314"/>
    </location>
</feature>
<dbReference type="eggNOG" id="COG2307">
    <property type="taxonomic scope" value="Bacteria"/>
</dbReference>
<dbReference type="Pfam" id="PF04168">
    <property type="entry name" value="Alpha-E"/>
    <property type="match status" value="1"/>
</dbReference>
<name>E0IA13_9BACL</name>
<proteinExistence type="predicted"/>
<evidence type="ECO:0000313" key="2">
    <source>
        <dbReference type="EMBL" id="EFM10590.1"/>
    </source>
</evidence>
<dbReference type="PANTHER" id="PTHR34595">
    <property type="entry name" value="BLR5612 PROTEIN"/>
    <property type="match status" value="1"/>
</dbReference>
<accession>E0IA13</accession>
<dbReference type="STRING" id="717606.PaecuDRAFT_2500"/>
<evidence type="ECO:0000313" key="3">
    <source>
        <dbReference type="Proteomes" id="UP000005387"/>
    </source>
</evidence>
<gene>
    <name evidence="2" type="ORF">PaecuDRAFT_2500</name>
</gene>
<organism evidence="2 3">
    <name type="scientific">Paenibacillus curdlanolyticus YK9</name>
    <dbReference type="NCBI Taxonomy" id="717606"/>
    <lineage>
        <taxon>Bacteria</taxon>
        <taxon>Bacillati</taxon>
        <taxon>Bacillota</taxon>
        <taxon>Bacilli</taxon>
        <taxon>Bacillales</taxon>
        <taxon>Paenibacillaceae</taxon>
        <taxon>Paenibacillus</taxon>
    </lineage>
</organism>
<keyword evidence="3" id="KW-1185">Reference proteome</keyword>
<dbReference type="EMBL" id="AEDD01000006">
    <property type="protein sequence ID" value="EFM10590.1"/>
    <property type="molecule type" value="Genomic_DNA"/>
</dbReference>
<dbReference type="InterPro" id="IPR007296">
    <property type="entry name" value="DUF403"/>
</dbReference>
<dbReference type="AlphaFoldDB" id="E0IA13"/>
<dbReference type="OrthoDB" id="9803532at2"/>
<dbReference type="Proteomes" id="UP000005387">
    <property type="component" value="Unassembled WGS sequence"/>
</dbReference>
<dbReference type="PANTHER" id="PTHR34595:SF7">
    <property type="entry name" value="SLL1039 PROTEIN"/>
    <property type="match status" value="1"/>
</dbReference>
<sequence length="322" mass="37406">MMNRYAEMLFWIGRYVERAENHARLIDVNYHARQEQFGSQHEREYMWERLVSAVGDIERFRASNTSVNELKVLHFMTFERSNPNSIFSCIQQARNNVRGLRQLLPSELWEVINALYLWLKEQTVSQMMLQSPYLFYQRVREWTSLFNGLADSTMVRGQEWNFIQLGKHLERVENTGRVVRAFHANMLRDASVPKAQHDNKREVLLLKALGAHEAFRKYDAMEKTSSAAIAFIMSNKDFPRSIAFAASSLEHYLKASEIMGPAFARLAEQATMLGELSERVWKQREAKAYDEARENLNRLLALCDQLGYAISSTFYEAELVGG</sequence>
<dbReference type="RefSeq" id="WP_006038494.1">
    <property type="nucleotide sequence ID" value="NZ_AEDD01000006.1"/>
</dbReference>
<dbReference type="InterPro" id="IPR051680">
    <property type="entry name" value="ATP-dep_Glu-Cys_Ligase-2"/>
</dbReference>
<reference evidence="2 3" key="1">
    <citation type="submission" date="2010-07" db="EMBL/GenBank/DDBJ databases">
        <title>The draft genome of Paenibacillus curdlanolyticus YK9.</title>
        <authorList>
            <consortium name="US DOE Joint Genome Institute (JGI-PGF)"/>
            <person name="Lucas S."/>
            <person name="Copeland A."/>
            <person name="Lapidus A."/>
            <person name="Cheng J.-F."/>
            <person name="Bruce D."/>
            <person name="Goodwin L."/>
            <person name="Pitluck S."/>
            <person name="Land M.L."/>
            <person name="Hauser L."/>
            <person name="Chang Y.-J."/>
            <person name="Jeffries C."/>
            <person name="Anderson I.J."/>
            <person name="Johnson E."/>
            <person name="Loganathan U."/>
            <person name="Mulhopadhyay B."/>
            <person name="Kyrpides N."/>
            <person name="Woyke T.J."/>
        </authorList>
    </citation>
    <scope>NUCLEOTIDE SEQUENCE [LARGE SCALE GENOMIC DNA]</scope>
    <source>
        <strain evidence="2 3">YK9</strain>
    </source>
</reference>
<protein>
    <recommendedName>
        <fullName evidence="1">DUF403 domain-containing protein</fullName>
    </recommendedName>
</protein>
<evidence type="ECO:0000259" key="1">
    <source>
        <dbReference type="Pfam" id="PF04168"/>
    </source>
</evidence>